<sequence length="278" mass="30660">MKRVLSMLLAACLCCGLLAGCGGNSETEEKQKKKEKTKEYIEESQIAELFTNPDSFKGKYVVLTGQIFVEPEKSEGTTALQAWHDPQNAQNNFIIHYSGSESFSTNNYIKVDGRIEGTFEGENMMGGIVTAPLIKADKIEVMSYIEAVTPTIKELTPENAISEQNGISLKVDKIEFAENETRIYMTETNSSVDKFCMSTYSMKIIQNGQQIEQDMASISSFEGAYAELASDILPNASSSGIIVFPVIDSSASFQIYAEGFSDNWELEFAPFTIDIAAQ</sequence>
<evidence type="ECO:0000313" key="3">
    <source>
        <dbReference type="Proteomes" id="UP000460412"/>
    </source>
</evidence>
<gene>
    <name evidence="2" type="ORF">GN277_18210</name>
</gene>
<dbReference type="PROSITE" id="PS51257">
    <property type="entry name" value="PROKAR_LIPOPROTEIN"/>
    <property type="match status" value="1"/>
</dbReference>
<proteinExistence type="predicted"/>
<keyword evidence="1" id="KW-0732">Signal</keyword>
<accession>A0A7X3MJ46</accession>
<comment type="caution">
    <text evidence="2">The sequence shown here is derived from an EMBL/GenBank/DDBJ whole genome shotgun (WGS) entry which is preliminary data.</text>
</comment>
<dbReference type="EMBL" id="WUQX01000001">
    <property type="protein sequence ID" value="MXP77240.1"/>
    <property type="molecule type" value="Genomic_DNA"/>
</dbReference>
<evidence type="ECO:0000313" key="2">
    <source>
        <dbReference type="EMBL" id="MXP77240.1"/>
    </source>
</evidence>
<dbReference type="RefSeq" id="WP_159752401.1">
    <property type="nucleotide sequence ID" value="NZ_CATIFW010000037.1"/>
</dbReference>
<evidence type="ECO:0000256" key="1">
    <source>
        <dbReference type="SAM" id="SignalP"/>
    </source>
</evidence>
<organism evidence="2 3">
    <name type="scientific">Sporofaciens musculi</name>
    <dbReference type="NCBI Taxonomy" id="2681861"/>
    <lineage>
        <taxon>Bacteria</taxon>
        <taxon>Bacillati</taxon>
        <taxon>Bacillota</taxon>
        <taxon>Clostridia</taxon>
        <taxon>Lachnospirales</taxon>
        <taxon>Lachnospiraceae</taxon>
        <taxon>Sporofaciens</taxon>
    </lineage>
</organism>
<keyword evidence="3" id="KW-1185">Reference proteome</keyword>
<name>A0A7X3MJ46_9FIRM</name>
<evidence type="ECO:0008006" key="4">
    <source>
        <dbReference type="Google" id="ProtNLM"/>
    </source>
</evidence>
<reference evidence="2 3" key="1">
    <citation type="submission" date="2019-12" db="EMBL/GenBank/DDBJ databases">
        <title>Sporaefaciens musculi gen. nov., sp. nov., a novel bacterium isolated from the caecum of an obese mouse.</title>
        <authorList>
            <person name="Rasmussen T.S."/>
            <person name="Streidl T."/>
            <person name="Hitch T.C.A."/>
            <person name="Wortmann E."/>
            <person name="Deptula P."/>
            <person name="Hansen M."/>
            <person name="Nielsen D.S."/>
            <person name="Clavel T."/>
            <person name="Vogensen F.K."/>
        </authorList>
    </citation>
    <scope>NUCLEOTIDE SEQUENCE [LARGE SCALE GENOMIC DNA]</scope>
    <source>
        <strain evidence="2 3">WCA-9-b2</strain>
    </source>
</reference>
<protein>
    <recommendedName>
        <fullName evidence="4">DUF4352 domain-containing protein</fullName>
    </recommendedName>
</protein>
<dbReference type="Proteomes" id="UP000460412">
    <property type="component" value="Unassembled WGS sequence"/>
</dbReference>
<dbReference type="AlphaFoldDB" id="A0A7X3MJ46"/>
<feature type="chain" id="PRO_5039311645" description="DUF4352 domain-containing protein" evidence="1">
    <location>
        <begin position="20"/>
        <end position="278"/>
    </location>
</feature>
<feature type="signal peptide" evidence="1">
    <location>
        <begin position="1"/>
        <end position="19"/>
    </location>
</feature>